<dbReference type="InterPro" id="IPR000719">
    <property type="entry name" value="Prot_kinase_dom"/>
</dbReference>
<organism evidence="7 8">
    <name type="scientific">Haloplanus rallus</name>
    <dbReference type="NCBI Taxonomy" id="1816183"/>
    <lineage>
        <taxon>Archaea</taxon>
        <taxon>Methanobacteriati</taxon>
        <taxon>Methanobacteriota</taxon>
        <taxon>Stenosarchaea group</taxon>
        <taxon>Halobacteria</taxon>
        <taxon>Halobacteriales</taxon>
        <taxon>Haloferacaceae</taxon>
        <taxon>Haloplanus</taxon>
    </lineage>
</organism>
<keyword evidence="4" id="KW-0067">ATP-binding</keyword>
<dbReference type="GO" id="GO:0004674">
    <property type="term" value="F:protein serine/threonine kinase activity"/>
    <property type="evidence" value="ECO:0007669"/>
    <property type="project" value="TreeGrafter"/>
</dbReference>
<evidence type="ECO:0000256" key="2">
    <source>
        <dbReference type="ARBA" id="ARBA00022741"/>
    </source>
</evidence>
<dbReference type="InterPro" id="IPR011009">
    <property type="entry name" value="Kinase-like_dom_sf"/>
</dbReference>
<gene>
    <name evidence="7" type="ORF">EI982_13445</name>
</gene>
<feature type="domain" description="Protein kinase" evidence="6">
    <location>
        <begin position="1"/>
        <end position="259"/>
    </location>
</feature>
<dbReference type="PANTHER" id="PTHR43289">
    <property type="entry name" value="MITOGEN-ACTIVATED PROTEIN KINASE KINASE KINASE 20-RELATED"/>
    <property type="match status" value="1"/>
</dbReference>
<dbReference type="InterPro" id="IPR008271">
    <property type="entry name" value="Ser/Thr_kinase_AS"/>
</dbReference>
<proteinExistence type="predicted"/>
<evidence type="ECO:0000256" key="3">
    <source>
        <dbReference type="ARBA" id="ARBA00022777"/>
    </source>
</evidence>
<dbReference type="PROSITE" id="PS50011">
    <property type="entry name" value="PROTEIN_KINASE_DOM"/>
    <property type="match status" value="1"/>
</dbReference>
<dbReference type="Gene3D" id="1.10.510.10">
    <property type="entry name" value="Transferase(Phosphotransferase) domain 1"/>
    <property type="match status" value="1"/>
</dbReference>
<evidence type="ECO:0000313" key="7">
    <source>
        <dbReference type="EMBL" id="QGX95724.1"/>
    </source>
</evidence>
<feature type="region of interest" description="Disordered" evidence="5">
    <location>
        <begin position="1"/>
        <end position="26"/>
    </location>
</feature>
<dbReference type="GO" id="GO:0005524">
    <property type="term" value="F:ATP binding"/>
    <property type="evidence" value="ECO:0007669"/>
    <property type="project" value="UniProtKB-KW"/>
</dbReference>
<keyword evidence="3" id="KW-0418">Kinase</keyword>
<evidence type="ECO:0000256" key="5">
    <source>
        <dbReference type="SAM" id="MobiDB-lite"/>
    </source>
</evidence>
<keyword evidence="8" id="KW-1185">Reference proteome</keyword>
<protein>
    <recommendedName>
        <fullName evidence="6">Protein kinase domain-containing protein</fullName>
    </recommendedName>
</protein>
<dbReference type="SUPFAM" id="SSF56112">
    <property type="entry name" value="Protein kinase-like (PK-like)"/>
    <property type="match status" value="1"/>
</dbReference>
<dbReference type="PANTHER" id="PTHR43289:SF6">
    <property type="entry name" value="SERINE_THREONINE-PROTEIN KINASE NEKL-3"/>
    <property type="match status" value="1"/>
</dbReference>
<dbReference type="AlphaFoldDB" id="A0A6B9FAT1"/>
<reference evidence="7 8" key="1">
    <citation type="submission" date="2018-12" db="EMBL/GenBank/DDBJ databases">
        <title>Complete genome sequence of Haloplanus rallus MBLA0036.</title>
        <authorList>
            <person name="Nam Y.-d."/>
            <person name="Kang J."/>
            <person name="Chung W.-H."/>
            <person name="Park Y.S."/>
        </authorList>
    </citation>
    <scope>NUCLEOTIDE SEQUENCE [LARGE SCALE GENOMIC DNA]</scope>
    <source>
        <strain evidence="7 8">MBLA0036</strain>
    </source>
</reference>
<dbReference type="Proteomes" id="UP000428325">
    <property type="component" value="Chromosome"/>
</dbReference>
<dbReference type="KEGG" id="hra:EI982_13445"/>
<sequence length="262" mass="29508">MRQLRRIHPELSPRTAYPWSSTTGKNWRLDWGPPGRRRLLHRSREGASEAVVTRQVKSDPRPFVLAHRGTKGRQADGTARARTPGNRRLGASPLSLRDGWDARRKRIPRPTGRRTRHTPRGVAHLDLKPANVLFRSVADAWDVPKVADWGLSKHLLEHSKSVEGMSVAYAAPEQFDDAYGSTDDITDVYQLGAVFYELFTGRPPFEVIDMVKNDRPTPPSEIADVPDALGDILSNALAKAKGDRYDDIVYLRDDLQALFDDR</sequence>
<accession>A0A6B9FAT1</accession>
<keyword evidence="1" id="KW-0808">Transferase</keyword>
<name>A0A6B9FAT1_9EURY</name>
<evidence type="ECO:0000259" key="6">
    <source>
        <dbReference type="PROSITE" id="PS50011"/>
    </source>
</evidence>
<dbReference type="SMART" id="SM00220">
    <property type="entry name" value="S_TKc"/>
    <property type="match status" value="1"/>
</dbReference>
<dbReference type="Pfam" id="PF00069">
    <property type="entry name" value="Pkinase"/>
    <property type="match status" value="1"/>
</dbReference>
<dbReference type="EMBL" id="CP034345">
    <property type="protein sequence ID" value="QGX95724.1"/>
    <property type="molecule type" value="Genomic_DNA"/>
</dbReference>
<evidence type="ECO:0000256" key="1">
    <source>
        <dbReference type="ARBA" id="ARBA00022679"/>
    </source>
</evidence>
<keyword evidence="2" id="KW-0547">Nucleotide-binding</keyword>
<feature type="region of interest" description="Disordered" evidence="5">
    <location>
        <begin position="69"/>
        <end position="94"/>
    </location>
</feature>
<evidence type="ECO:0000256" key="4">
    <source>
        <dbReference type="ARBA" id="ARBA00022840"/>
    </source>
</evidence>
<dbReference type="PROSITE" id="PS00108">
    <property type="entry name" value="PROTEIN_KINASE_ST"/>
    <property type="match status" value="1"/>
</dbReference>
<evidence type="ECO:0000313" key="8">
    <source>
        <dbReference type="Proteomes" id="UP000428325"/>
    </source>
</evidence>